<name>A0A372FRU1_9ACTN</name>
<protein>
    <submittedName>
        <fullName evidence="1">Uncharacterized protein</fullName>
    </submittedName>
</protein>
<keyword evidence="2" id="KW-1185">Reference proteome</keyword>
<reference evidence="1 2" key="1">
    <citation type="submission" date="2018-08" db="EMBL/GenBank/DDBJ databases">
        <title>Verrucosispora craniellae sp. nov., isolated from a marine sponge in the South China Sea.</title>
        <authorList>
            <person name="Li L."/>
            <person name="Lin H.W."/>
        </authorList>
    </citation>
    <scope>NUCLEOTIDE SEQUENCE [LARGE SCALE GENOMIC DNA]</scope>
    <source>
        <strain evidence="1 2">LHW63014</strain>
    </source>
</reference>
<evidence type="ECO:0000313" key="2">
    <source>
        <dbReference type="Proteomes" id="UP000262621"/>
    </source>
</evidence>
<sequence length="28" mass="3389">MWAILAPLMPVRDLRRGGRPRKWDDRLI</sequence>
<dbReference type="Proteomes" id="UP000262621">
    <property type="component" value="Unassembled WGS sequence"/>
</dbReference>
<dbReference type="AlphaFoldDB" id="A0A372FRU1"/>
<dbReference type="EMBL" id="QVFU01000074">
    <property type="protein sequence ID" value="RFS43229.1"/>
    <property type="molecule type" value="Genomic_DNA"/>
</dbReference>
<accession>A0A372FRU1</accession>
<organism evidence="1 2">
    <name type="scientific">Micromonospora craniellae</name>
    <dbReference type="NCBI Taxonomy" id="2294034"/>
    <lineage>
        <taxon>Bacteria</taxon>
        <taxon>Bacillati</taxon>
        <taxon>Actinomycetota</taxon>
        <taxon>Actinomycetes</taxon>
        <taxon>Micromonosporales</taxon>
        <taxon>Micromonosporaceae</taxon>
        <taxon>Micromonospora</taxon>
    </lineage>
</organism>
<gene>
    <name evidence="1" type="ORF">D0Q02_29045</name>
</gene>
<comment type="caution">
    <text evidence="1">The sequence shown here is derived from an EMBL/GenBank/DDBJ whole genome shotgun (WGS) entry which is preliminary data.</text>
</comment>
<proteinExistence type="predicted"/>
<feature type="non-terminal residue" evidence="1">
    <location>
        <position position="28"/>
    </location>
</feature>
<evidence type="ECO:0000313" key="1">
    <source>
        <dbReference type="EMBL" id="RFS43229.1"/>
    </source>
</evidence>